<proteinExistence type="predicted"/>
<dbReference type="AlphaFoldDB" id="A0A1E7YQG0"/>
<evidence type="ECO:0000313" key="2">
    <source>
        <dbReference type="Proteomes" id="UP000175616"/>
    </source>
</evidence>
<protein>
    <submittedName>
        <fullName evidence="1">Uncharacterized protein</fullName>
    </submittedName>
</protein>
<accession>A0A1E7YQG0</accession>
<gene>
    <name evidence="1" type="ORF">BAE27_01940</name>
</gene>
<comment type="caution">
    <text evidence="1">The sequence shown here is derived from an EMBL/GenBank/DDBJ whole genome shotgun (WGS) entry which is preliminary data.</text>
</comment>
<dbReference type="EMBL" id="LZYE01000035">
    <property type="protein sequence ID" value="OFC38447.1"/>
    <property type="molecule type" value="Genomic_DNA"/>
</dbReference>
<name>A0A1E7YQG0_9PROT</name>
<evidence type="ECO:0000313" key="1">
    <source>
        <dbReference type="EMBL" id="OFC38447.1"/>
    </source>
</evidence>
<reference evidence="1 2" key="1">
    <citation type="submission" date="2016-06" db="EMBL/GenBank/DDBJ databases">
        <title>Gene turnover analysis identifies the evolutionary adaptation of the extremophile Acidithiobacillus caldus.</title>
        <authorList>
            <person name="Zhang X."/>
        </authorList>
    </citation>
    <scope>NUCLEOTIDE SEQUENCE [LARGE SCALE GENOMIC DNA]</scope>
    <source>
        <strain evidence="1 2">DX</strain>
    </source>
</reference>
<organism evidence="1 2">
    <name type="scientific">Acidithiobacillus caldus</name>
    <dbReference type="NCBI Taxonomy" id="33059"/>
    <lineage>
        <taxon>Bacteria</taxon>
        <taxon>Pseudomonadati</taxon>
        <taxon>Pseudomonadota</taxon>
        <taxon>Acidithiobacillia</taxon>
        <taxon>Acidithiobacillales</taxon>
        <taxon>Acidithiobacillaceae</taxon>
        <taxon>Acidithiobacillus</taxon>
    </lineage>
</organism>
<sequence>MKNPNIPKQNLEDCCTVCGRRDWERGGTYRLSFRQTIYVLRCRNCRTVQRVPRYRFFQVASRSDREAIL</sequence>
<dbReference type="Proteomes" id="UP000175616">
    <property type="component" value="Unassembled WGS sequence"/>
</dbReference>